<feature type="region of interest" description="Disordered" evidence="1">
    <location>
        <begin position="89"/>
        <end position="111"/>
    </location>
</feature>
<dbReference type="AlphaFoldDB" id="F0WXV1"/>
<name>F0WXV1_9STRA</name>
<gene>
    <name evidence="2" type="primary">AlNc14C364G11038</name>
    <name evidence="2" type="ORF">ALNC14_124430</name>
</gene>
<evidence type="ECO:0000313" key="2">
    <source>
        <dbReference type="EMBL" id="CCA26299.1"/>
    </source>
</evidence>
<reference evidence="2" key="1">
    <citation type="journal article" date="2011" name="PLoS Biol.">
        <title>Gene gain and loss during evolution of obligate parasitism in the white rust pathogen of Arabidopsis thaliana.</title>
        <authorList>
            <person name="Kemen E."/>
            <person name="Gardiner A."/>
            <person name="Schultz-Larsen T."/>
            <person name="Kemen A.C."/>
            <person name="Balmuth A.L."/>
            <person name="Robert-Seilaniantz A."/>
            <person name="Bailey K."/>
            <person name="Holub E."/>
            <person name="Studholme D.J."/>
            <person name="Maclean D."/>
            <person name="Jones J.D."/>
        </authorList>
    </citation>
    <scope>NUCLEOTIDE SEQUENCE</scope>
</reference>
<dbReference type="HOGENOM" id="CLU_1753071_0_0_1"/>
<proteinExistence type="predicted"/>
<organism evidence="2">
    <name type="scientific">Albugo laibachii Nc14</name>
    <dbReference type="NCBI Taxonomy" id="890382"/>
    <lineage>
        <taxon>Eukaryota</taxon>
        <taxon>Sar</taxon>
        <taxon>Stramenopiles</taxon>
        <taxon>Oomycota</taxon>
        <taxon>Peronosporomycetes</taxon>
        <taxon>Albuginales</taxon>
        <taxon>Albuginaceae</taxon>
        <taxon>Albugo</taxon>
    </lineage>
</organism>
<dbReference type="EMBL" id="FR824409">
    <property type="protein sequence ID" value="CCA26299.1"/>
    <property type="molecule type" value="Genomic_DNA"/>
</dbReference>
<accession>F0WXV1</accession>
<evidence type="ECO:0000256" key="1">
    <source>
        <dbReference type="SAM" id="MobiDB-lite"/>
    </source>
</evidence>
<protein>
    <submittedName>
        <fullName evidence="2">AlNc14C364G11038 protein</fullName>
    </submittedName>
</protein>
<reference evidence="2" key="2">
    <citation type="submission" date="2011-02" db="EMBL/GenBank/DDBJ databases">
        <authorList>
            <person name="MacLean D."/>
        </authorList>
    </citation>
    <scope>NUCLEOTIDE SEQUENCE</scope>
</reference>
<sequence length="149" mass="16953">MTPTYSNALLILAFSLLSHKHIKMRFIRIEQLRNTYRRALHRACNVEALPRRLLGLKRKIYASGYCDFVHSYEAMSFARAANTLTASTRTDDVRRQSETGSQHDMQDENDTSGKDMVFCFAENAKDYGTGCQLGDRHSSSNMGDVIRPI</sequence>